<feature type="compositionally biased region" description="Polar residues" evidence="1">
    <location>
        <begin position="247"/>
        <end position="262"/>
    </location>
</feature>
<evidence type="ECO:0000313" key="3">
    <source>
        <dbReference type="Proteomes" id="UP000676310"/>
    </source>
</evidence>
<dbReference type="OrthoDB" id="3797628at2759"/>
<feature type="compositionally biased region" description="Polar residues" evidence="1">
    <location>
        <begin position="85"/>
        <end position="108"/>
    </location>
</feature>
<accession>A0A8J2MYF7</accession>
<keyword evidence="3" id="KW-1185">Reference proteome</keyword>
<organism evidence="2 3">
    <name type="scientific">Alternaria atra</name>
    <dbReference type="NCBI Taxonomy" id="119953"/>
    <lineage>
        <taxon>Eukaryota</taxon>
        <taxon>Fungi</taxon>
        <taxon>Dikarya</taxon>
        <taxon>Ascomycota</taxon>
        <taxon>Pezizomycotina</taxon>
        <taxon>Dothideomycetes</taxon>
        <taxon>Pleosporomycetidae</taxon>
        <taxon>Pleosporales</taxon>
        <taxon>Pleosporineae</taxon>
        <taxon>Pleosporaceae</taxon>
        <taxon>Alternaria</taxon>
        <taxon>Alternaria sect. Ulocladioides</taxon>
    </lineage>
</organism>
<feature type="compositionally biased region" description="Polar residues" evidence="1">
    <location>
        <begin position="196"/>
        <end position="210"/>
    </location>
</feature>
<sequence length="527" mass="57295">MAAETKKNNDAETETPQDIPVSTIKSDPITGSYKKSNADVISAKVKLEKLLEKLSIEPATAEAPAVGPTPAVVAKDSDSTKEDNSLSNPWTEFVSRKTNGPTTATQPKSSRHLEAYVLRPHIETSKDNVTWSSKVEPLGLDEAAIASADMVTTMGAFKVKSVIFIIAIQSRDGSVLTETKRMVEVPEVRTFACPFNSSQTFQPRPNTNNDPLPGASSEKNEKPSSSGCRLGFAQNSEGLASLFQSNRPISASPFSSPENPRTNDPVELCNSSGTIGHNEENQGDRGYRDIGSGEGEVLHYMTITAQELYGLNPPSLEELRVRDYAVGLTVALTIKPKVKHSPKSDTSLPFGGQYVNPKAPAGAPTVPQPPSMAWMGIFKNSPPTQSNLSKLSKEPASGKPACKPTSTTLLSRCGVVSNPTPGPGGNIGQQTSSGKSDLWERHCKRRSTYIILGYFEEPGSQFPIDKEGWMWRQLGPKPPICTVYYRISFRVRPAKAFHFQSAKAFRIGAAEAFHIRRAEARRYEEGR</sequence>
<feature type="region of interest" description="Disordered" evidence="1">
    <location>
        <begin position="418"/>
        <end position="437"/>
    </location>
</feature>
<proteinExistence type="predicted"/>
<dbReference type="AlphaFoldDB" id="A0A8J2MYF7"/>
<feature type="compositionally biased region" description="Low complexity" evidence="1">
    <location>
        <begin position="58"/>
        <end position="74"/>
    </location>
</feature>
<feature type="region of interest" description="Disordered" evidence="1">
    <location>
        <begin position="247"/>
        <end position="285"/>
    </location>
</feature>
<gene>
    <name evidence="2" type="ORF">ALTATR162_LOCUS3733</name>
</gene>
<feature type="region of interest" description="Disordered" evidence="1">
    <location>
        <begin position="58"/>
        <end position="110"/>
    </location>
</feature>
<protein>
    <submittedName>
        <fullName evidence="2">Uncharacterized protein</fullName>
    </submittedName>
</protein>
<dbReference type="Proteomes" id="UP000676310">
    <property type="component" value="Unassembled WGS sequence"/>
</dbReference>
<feature type="region of interest" description="Disordered" evidence="1">
    <location>
        <begin position="196"/>
        <end position="230"/>
    </location>
</feature>
<name>A0A8J2MYF7_9PLEO</name>
<feature type="compositionally biased region" description="Basic and acidic residues" evidence="1">
    <location>
        <begin position="1"/>
        <end position="10"/>
    </location>
</feature>
<feature type="compositionally biased region" description="Basic and acidic residues" evidence="1">
    <location>
        <begin position="75"/>
        <end position="84"/>
    </location>
</feature>
<dbReference type="RefSeq" id="XP_043167276.1">
    <property type="nucleotide sequence ID" value="XM_043311341.1"/>
</dbReference>
<evidence type="ECO:0000313" key="2">
    <source>
        <dbReference type="EMBL" id="CAG5155584.1"/>
    </source>
</evidence>
<comment type="caution">
    <text evidence="2">The sequence shown here is derived from an EMBL/GenBank/DDBJ whole genome shotgun (WGS) entry which is preliminary data.</text>
</comment>
<reference evidence="2" key="1">
    <citation type="submission" date="2021-05" db="EMBL/GenBank/DDBJ databases">
        <authorList>
            <person name="Stam R."/>
        </authorList>
    </citation>
    <scope>NUCLEOTIDE SEQUENCE</scope>
    <source>
        <strain evidence="2">CS162</strain>
    </source>
</reference>
<dbReference type="GeneID" id="67015322"/>
<evidence type="ECO:0000256" key="1">
    <source>
        <dbReference type="SAM" id="MobiDB-lite"/>
    </source>
</evidence>
<feature type="region of interest" description="Disordered" evidence="1">
    <location>
        <begin position="1"/>
        <end position="35"/>
    </location>
</feature>
<dbReference type="EMBL" id="CAJRGZ010000017">
    <property type="protein sequence ID" value="CAG5155584.1"/>
    <property type="molecule type" value="Genomic_DNA"/>
</dbReference>